<organism evidence="4 5">
    <name type="scientific">Centaurea solstitialis</name>
    <name type="common">yellow star-thistle</name>
    <dbReference type="NCBI Taxonomy" id="347529"/>
    <lineage>
        <taxon>Eukaryota</taxon>
        <taxon>Viridiplantae</taxon>
        <taxon>Streptophyta</taxon>
        <taxon>Embryophyta</taxon>
        <taxon>Tracheophyta</taxon>
        <taxon>Spermatophyta</taxon>
        <taxon>Magnoliopsida</taxon>
        <taxon>eudicotyledons</taxon>
        <taxon>Gunneridae</taxon>
        <taxon>Pentapetalae</taxon>
        <taxon>asterids</taxon>
        <taxon>campanulids</taxon>
        <taxon>Asterales</taxon>
        <taxon>Asteraceae</taxon>
        <taxon>Carduoideae</taxon>
        <taxon>Cardueae</taxon>
        <taxon>Centaureinae</taxon>
        <taxon>Centaurea</taxon>
    </lineage>
</organism>
<evidence type="ECO:0000259" key="3">
    <source>
        <dbReference type="SMART" id="SM00256"/>
    </source>
</evidence>
<sequence length="713" mass="81011">MLLDKVLTAIGNFCICSIAVGMLIEIVVMFPIQDRKYRPGIDNLLVLLIGGIPIAMPTVLSVTMAIGSHRLAQQGAITKRMTAIEEMAGMDVLCSDKTETLTLNKLTIDKNLVEIDVNQMLHLSYQNDGFESTLHKIVTESQSVVFAKGVDADTVVLMSARASRIENQDAIDAAIVGMLADPKEARAGIQELHFLPFNPTDKHTALTYLDNEGKMQSQQRCTRAGDRYPRPHWAQTNPRQLWAEARLLKHAARGRSPRTSRMRSPGLELGFTTMRQTNNFLFPTFLMETIGRGSPENSVWPEMLTTAVLETNSNEKTLAFIRQMITADVKPNSTADLIDSSEDLLTEIFLRLPVITLIRLTSVSKHWNMFIKSRNFGVFRNPNPDPPSGLFFEGWDARFKYHYVPLDFGNTVSTPPFRTLRFDSGAIKILQSCNGLLLCVNDFQKYYVYNPTTNRFATLPDRNNFNPDGFCCMTLAFDPSKSSHYKVVCIYMYGVMMIEIYSSKSGKWKISNERMDDLVDLDRGVYGHNAVHWMSFPNRLVYLKLDEERLHYIDIDTPDTTIYGTILDEFLTESSDGMLLVVRCCKLPRLNVYEIDKDYSEWSIKYHVDLEDVIRVYPSILTRLGLHFVVQSLVLGGTEEDSFIVLELPGKLIQYKFVLKTVTQLRDFTTESRRCTHGGFFPKTIFQLSDFTPENRRFINGNCFHFIPSLAAV</sequence>
<dbReference type="Proteomes" id="UP001172457">
    <property type="component" value="Chromosome 5"/>
</dbReference>
<dbReference type="InterPro" id="IPR006527">
    <property type="entry name" value="F-box-assoc_dom_typ1"/>
</dbReference>
<dbReference type="Pfam" id="PF07734">
    <property type="entry name" value="FBA_1"/>
    <property type="match status" value="1"/>
</dbReference>
<dbReference type="InterPro" id="IPR023214">
    <property type="entry name" value="HAD_sf"/>
</dbReference>
<dbReference type="EMBL" id="JARYMX010000005">
    <property type="protein sequence ID" value="KAJ9549360.1"/>
    <property type="molecule type" value="Genomic_DNA"/>
</dbReference>
<dbReference type="Gene3D" id="1.20.1110.10">
    <property type="entry name" value="Calcium-transporting ATPase, transmembrane domain"/>
    <property type="match status" value="1"/>
</dbReference>
<evidence type="ECO:0000256" key="1">
    <source>
        <dbReference type="ARBA" id="ARBA00022842"/>
    </source>
</evidence>
<dbReference type="InterPro" id="IPR023298">
    <property type="entry name" value="ATPase_P-typ_TM_dom_sf"/>
</dbReference>
<keyword evidence="5" id="KW-1185">Reference proteome</keyword>
<evidence type="ECO:0000313" key="4">
    <source>
        <dbReference type="EMBL" id="KAJ9549360.1"/>
    </source>
</evidence>
<evidence type="ECO:0000256" key="2">
    <source>
        <dbReference type="SAM" id="Phobius"/>
    </source>
</evidence>
<evidence type="ECO:0000313" key="5">
    <source>
        <dbReference type="Proteomes" id="UP001172457"/>
    </source>
</evidence>
<keyword evidence="2" id="KW-1133">Transmembrane helix</keyword>
<dbReference type="Pfam" id="PF00646">
    <property type="entry name" value="F-box"/>
    <property type="match status" value="1"/>
</dbReference>
<feature type="transmembrane region" description="Helical" evidence="2">
    <location>
        <begin position="44"/>
        <end position="66"/>
    </location>
</feature>
<accession>A0AA38SV26</accession>
<feature type="domain" description="F-box" evidence="3">
    <location>
        <begin position="340"/>
        <end position="380"/>
    </location>
</feature>
<proteinExistence type="predicted"/>
<dbReference type="InterPro" id="IPR017451">
    <property type="entry name" value="F-box-assoc_interact_dom"/>
</dbReference>
<keyword evidence="2" id="KW-0812">Transmembrane</keyword>
<comment type="caution">
    <text evidence="4">The sequence shown here is derived from an EMBL/GenBank/DDBJ whole genome shotgun (WGS) entry which is preliminary data.</text>
</comment>
<reference evidence="4" key="1">
    <citation type="submission" date="2023-03" db="EMBL/GenBank/DDBJ databases">
        <title>Chromosome-scale reference genome and RAD-based genetic map of yellow starthistle (Centaurea solstitialis) reveal putative structural variation and QTLs associated with invader traits.</title>
        <authorList>
            <person name="Reatini B."/>
            <person name="Cang F.A."/>
            <person name="Jiang Q."/>
            <person name="Mckibben M.T.W."/>
            <person name="Barker M.S."/>
            <person name="Rieseberg L.H."/>
            <person name="Dlugosch K.M."/>
        </authorList>
    </citation>
    <scope>NUCLEOTIDE SEQUENCE</scope>
    <source>
        <strain evidence="4">CAN-66</strain>
        <tissue evidence="4">Leaf</tissue>
    </source>
</reference>
<dbReference type="SUPFAM" id="SSF81383">
    <property type="entry name" value="F-box domain"/>
    <property type="match status" value="1"/>
</dbReference>
<dbReference type="InterPro" id="IPR036047">
    <property type="entry name" value="F-box-like_dom_sf"/>
</dbReference>
<dbReference type="AlphaFoldDB" id="A0AA38SV26"/>
<dbReference type="Gene3D" id="3.40.50.1000">
    <property type="entry name" value="HAD superfamily/HAD-like"/>
    <property type="match status" value="1"/>
</dbReference>
<protein>
    <recommendedName>
        <fullName evidence="3">F-box domain-containing protein</fullName>
    </recommendedName>
</protein>
<dbReference type="SMART" id="SM00256">
    <property type="entry name" value="FBOX"/>
    <property type="match status" value="1"/>
</dbReference>
<dbReference type="PANTHER" id="PTHR42861">
    <property type="entry name" value="CALCIUM-TRANSPORTING ATPASE"/>
    <property type="match status" value="1"/>
</dbReference>
<gene>
    <name evidence="4" type="ORF">OSB04_021903</name>
</gene>
<feature type="transmembrane region" description="Helical" evidence="2">
    <location>
        <begin position="6"/>
        <end position="32"/>
    </location>
</feature>
<dbReference type="Gene3D" id="3.40.1110.10">
    <property type="entry name" value="Calcium-transporting ATPase, cytoplasmic domain N"/>
    <property type="match status" value="2"/>
</dbReference>
<keyword evidence="1" id="KW-0460">Magnesium</keyword>
<dbReference type="GO" id="GO:0000166">
    <property type="term" value="F:nucleotide binding"/>
    <property type="evidence" value="ECO:0007669"/>
    <property type="project" value="InterPro"/>
</dbReference>
<keyword evidence="2" id="KW-0472">Membrane</keyword>
<dbReference type="InterPro" id="IPR001810">
    <property type="entry name" value="F-box_dom"/>
</dbReference>
<dbReference type="NCBIfam" id="TIGR01640">
    <property type="entry name" value="F_box_assoc_1"/>
    <property type="match status" value="1"/>
</dbReference>
<name>A0AA38SV26_9ASTR</name>
<dbReference type="InterPro" id="IPR023299">
    <property type="entry name" value="ATPase_P-typ_cyto_dom_N"/>
</dbReference>
<dbReference type="SUPFAM" id="SSF81665">
    <property type="entry name" value="Calcium ATPase, transmembrane domain M"/>
    <property type="match status" value="1"/>
</dbReference>